<protein>
    <submittedName>
        <fullName evidence="1">Uncharacterized protein</fullName>
    </submittedName>
</protein>
<evidence type="ECO:0000313" key="1">
    <source>
        <dbReference type="EMBL" id="QDF17164.1"/>
    </source>
</evidence>
<dbReference type="KEGG" id="vg:62974454"/>
<evidence type="ECO:0000313" key="2">
    <source>
        <dbReference type="Proteomes" id="UP000319240"/>
    </source>
</evidence>
<sequence length="42" mass="4752">MKLTAAAGLAFCIGFAVMFCRNARPIEHNMVTGRRWRAWPSL</sequence>
<dbReference type="GeneID" id="62974454"/>
<dbReference type="EMBL" id="MK801721">
    <property type="protein sequence ID" value="QDF17164.1"/>
    <property type="molecule type" value="Genomic_DNA"/>
</dbReference>
<keyword evidence="2" id="KW-1185">Reference proteome</keyword>
<proteinExistence type="predicted"/>
<reference evidence="1 2" key="1">
    <citation type="submission" date="2019-04" db="EMBL/GenBank/DDBJ databases">
        <authorList>
            <person name="Pope W.H."/>
            <person name="Garlena R.A."/>
            <person name="Russell D.A."/>
            <person name="Jacobs-Sera D."/>
            <person name="Hatfull G.F."/>
        </authorList>
    </citation>
    <scope>NUCLEOTIDE SEQUENCE [LARGE SCALE GENOMIC DNA]</scope>
</reference>
<dbReference type="Proteomes" id="UP000319240">
    <property type="component" value="Segment"/>
</dbReference>
<gene>
    <name evidence="1" type="primary">69</name>
    <name evidence="1" type="ORF">SEA_WILLIAM_69</name>
</gene>
<dbReference type="RefSeq" id="YP_010001287.1">
    <property type="nucleotide sequence ID" value="NC_053174.1"/>
</dbReference>
<accession>A0A4Y6EQ66</accession>
<name>A0A4Y6EQ66_9CAUD</name>
<organism evidence="1 2">
    <name type="scientific">Gordonia phage William</name>
    <dbReference type="NCBI Taxonomy" id="2571253"/>
    <lineage>
        <taxon>Viruses</taxon>
        <taxon>Duplodnaviria</taxon>
        <taxon>Heunggongvirae</taxon>
        <taxon>Uroviricota</taxon>
        <taxon>Caudoviricetes</taxon>
        <taxon>Fairfaxidumvirus</taxon>
        <taxon>Fairfaxidumvirus william</taxon>
    </lineage>
</organism>